<evidence type="ECO:0000313" key="2">
    <source>
        <dbReference type="Proteomes" id="UP000199013"/>
    </source>
</evidence>
<dbReference type="Proteomes" id="UP000199013">
    <property type="component" value="Unassembled WGS sequence"/>
</dbReference>
<reference evidence="2" key="1">
    <citation type="submission" date="2016-02" db="EMBL/GenBank/DDBJ databases">
        <authorList>
            <person name="Wibberg D."/>
        </authorList>
    </citation>
    <scope>NUCLEOTIDE SEQUENCE [LARGE SCALE GENOMIC DNA]</scope>
</reference>
<organism evidence="1 2">
    <name type="scientific">Candidatus Protofrankia californiensis</name>
    <dbReference type="NCBI Taxonomy" id="1839754"/>
    <lineage>
        <taxon>Bacteria</taxon>
        <taxon>Bacillati</taxon>
        <taxon>Actinomycetota</taxon>
        <taxon>Actinomycetes</taxon>
        <taxon>Frankiales</taxon>
        <taxon>Frankiaceae</taxon>
        <taxon>Protofrankia</taxon>
    </lineage>
</organism>
<gene>
    <name evidence="1" type="ORF">FDG2_0723</name>
</gene>
<evidence type="ECO:0000313" key="1">
    <source>
        <dbReference type="EMBL" id="SBW18572.1"/>
    </source>
</evidence>
<dbReference type="AlphaFoldDB" id="A0A1C3NU58"/>
<proteinExistence type="predicted"/>
<sequence length="133" mass="14100">MSTTVTADQLRSLWAGRIGRIDRGDDLPPVTQSDLGALASQVDTDDDGFPLVGQWEVLADQLNGAAPSETDGSGRQDDAAATVEAAARLVDDAMRDRDEAIRAAINVGVPVSRIAEAAGLSVPRIYQIRDGRR</sequence>
<accession>A0A1C3NU58</accession>
<name>A0A1C3NU58_9ACTN</name>
<protein>
    <submittedName>
        <fullName evidence="1">Uncharacterized protein</fullName>
    </submittedName>
</protein>
<dbReference type="EMBL" id="FLUV01000291">
    <property type="protein sequence ID" value="SBW18572.1"/>
    <property type="molecule type" value="Genomic_DNA"/>
</dbReference>
<keyword evidence="2" id="KW-1185">Reference proteome</keyword>